<evidence type="ECO:0000313" key="3">
    <source>
        <dbReference type="Proteomes" id="UP000003953"/>
    </source>
</evidence>
<protein>
    <recommendedName>
        <fullName evidence="1">Plasminogen-binding protein PgbA N-terminal domain-containing protein</fullName>
    </recommendedName>
</protein>
<dbReference type="EMBL" id="DS990441">
    <property type="protein sequence ID" value="EEQ62639.1"/>
    <property type="molecule type" value="Genomic_DNA"/>
</dbReference>
<evidence type="ECO:0000313" key="2">
    <source>
        <dbReference type="EMBL" id="EEQ62639.1"/>
    </source>
</evidence>
<proteinExistence type="predicted"/>
<dbReference type="Pfam" id="PF15436">
    <property type="entry name" value="PGBA_N"/>
    <property type="match status" value="1"/>
</dbReference>
<dbReference type="Proteomes" id="UP000003953">
    <property type="component" value="Unassembled WGS sequence"/>
</dbReference>
<dbReference type="AlphaFoldDB" id="C5EX95"/>
<name>C5EX95_9HELI</name>
<dbReference type="HOGENOM" id="CLU_076567_0_0_7"/>
<reference evidence="3" key="1">
    <citation type="journal article" date="2014" name="Genome Announc.">
        <title>Draft genome sequences of six enterohepatic helicobacter species isolated from humans and one from rhesus macaques.</title>
        <authorList>
            <person name="Shen Z."/>
            <person name="Sheh A."/>
            <person name="Young S.K."/>
            <person name="Abouelliel A."/>
            <person name="Ward D.V."/>
            <person name="Earl A.M."/>
            <person name="Fox J.G."/>
        </authorList>
    </citation>
    <scope>NUCLEOTIDE SEQUENCE [LARGE SCALE GENOMIC DNA]</scope>
    <source>
        <strain evidence="3">MIT 98-5489</strain>
    </source>
</reference>
<gene>
    <name evidence="2" type="ORF">HPMG_00096</name>
</gene>
<evidence type="ECO:0000259" key="1">
    <source>
        <dbReference type="Pfam" id="PF15436"/>
    </source>
</evidence>
<sequence>MLEKKREKVFHKMKYLKLKLFICILFFSSIAFASPFGNKLIVPIIELDTDSEHFAYVPAFDLKVGESGEIIRWFDKEHSGIVAMAAVVEVKDNRAKIAFEPFVGLEQSAFPTPLLKPQKNDEVVFRSFNDRAFLIAPTQDIYEKVRNAYPDVTWLHPDLFAAYLMDIGHTAPVKGDFRKICAQYATGVVYIVNLNEGQALDCQTFSLIKKDYITGRAPIEERMLPFFSRIGSTNQEWFSYLINDKRTQDYYIYFDALLKGEIKDEDATFFGRITNYFTQSIKDIF</sequence>
<feature type="domain" description="Plasminogen-binding protein PgbA N-terminal" evidence="1">
    <location>
        <begin position="40"/>
        <end position="258"/>
    </location>
</feature>
<organism evidence="2 3">
    <name type="scientific">Helicobacter pullorum MIT 98-5489</name>
    <dbReference type="NCBI Taxonomy" id="537972"/>
    <lineage>
        <taxon>Bacteria</taxon>
        <taxon>Pseudomonadati</taxon>
        <taxon>Campylobacterota</taxon>
        <taxon>Epsilonproteobacteria</taxon>
        <taxon>Campylobacterales</taxon>
        <taxon>Helicobacteraceae</taxon>
        <taxon>Helicobacter</taxon>
    </lineage>
</organism>
<dbReference type="eggNOG" id="COG2863">
    <property type="taxonomic scope" value="Bacteria"/>
</dbReference>
<dbReference type="InterPro" id="IPR029276">
    <property type="entry name" value="PgbA_N"/>
</dbReference>
<keyword evidence="3" id="KW-1185">Reference proteome</keyword>
<accession>C5EX95</accession>